<evidence type="ECO:0000313" key="1">
    <source>
        <dbReference type="EMBL" id="WZN41579.1"/>
    </source>
</evidence>
<gene>
    <name evidence="1" type="ORF">WJU16_00820</name>
</gene>
<dbReference type="EMBL" id="CP149822">
    <property type="protein sequence ID" value="WZN41579.1"/>
    <property type="molecule type" value="Genomic_DNA"/>
</dbReference>
<reference evidence="2" key="1">
    <citation type="submission" date="2024-03" db="EMBL/GenBank/DDBJ databases">
        <title>Chitinophaga horti sp. nov., isolated from garden soil.</title>
        <authorList>
            <person name="Lee D.S."/>
            <person name="Han D.M."/>
            <person name="Baek J.H."/>
            <person name="Choi D.G."/>
            <person name="Jeon J.H."/>
            <person name="Jeon C.O."/>
        </authorList>
    </citation>
    <scope>NUCLEOTIDE SEQUENCE [LARGE SCALE GENOMIC DNA]</scope>
    <source>
        <strain evidence="2">GPA1</strain>
    </source>
</reference>
<sequence length="236" mass="26585">MLQFRMIRIFLIALLTILLGQPVIASEEPYQIRLTGRIKAGDTLLLRDEKFQNPGYNWELINNHKVSNLIVFALNADSVIDIKKPFTGKIRLKVEYWSQPGQIEPLVEDEVSLEVKYDTATGLAYKEQDVFRFLNGHKVKITINSIESAELGESIPGVFTLTSMVIVDRSYMTDPTAPPVAMFANEDENAASTLPAFSQVPMSIWRRTDVRNGAAQDCVELDGRSREAIRSGMDIY</sequence>
<name>A0ABZ2YQ59_9BACT</name>
<evidence type="ECO:0000313" key="2">
    <source>
        <dbReference type="Proteomes" id="UP001485459"/>
    </source>
</evidence>
<accession>A0ABZ2YQ59</accession>
<protein>
    <submittedName>
        <fullName evidence="1">Uncharacterized protein</fullName>
    </submittedName>
</protein>
<proteinExistence type="predicted"/>
<dbReference type="RefSeq" id="WP_341836428.1">
    <property type="nucleotide sequence ID" value="NZ_CP149822.1"/>
</dbReference>
<keyword evidence="2" id="KW-1185">Reference proteome</keyword>
<organism evidence="1 2">
    <name type="scientific">Chitinophaga pollutisoli</name>
    <dbReference type="NCBI Taxonomy" id="3133966"/>
    <lineage>
        <taxon>Bacteria</taxon>
        <taxon>Pseudomonadati</taxon>
        <taxon>Bacteroidota</taxon>
        <taxon>Chitinophagia</taxon>
        <taxon>Chitinophagales</taxon>
        <taxon>Chitinophagaceae</taxon>
        <taxon>Chitinophaga</taxon>
    </lineage>
</organism>
<dbReference type="Proteomes" id="UP001485459">
    <property type="component" value="Chromosome"/>
</dbReference>